<dbReference type="Proteomes" id="UP000252519">
    <property type="component" value="Unassembled WGS sequence"/>
</dbReference>
<dbReference type="EMBL" id="JOJR01000009">
    <property type="protein sequence ID" value="RCN52089.1"/>
    <property type="molecule type" value="Genomic_DNA"/>
</dbReference>
<evidence type="ECO:0000256" key="1">
    <source>
        <dbReference type="SAM" id="MobiDB-lite"/>
    </source>
</evidence>
<gene>
    <name evidence="2" type="ORF">ANCCAN_01877</name>
</gene>
<feature type="compositionally biased region" description="Polar residues" evidence="1">
    <location>
        <begin position="23"/>
        <end position="38"/>
    </location>
</feature>
<evidence type="ECO:0000313" key="3">
    <source>
        <dbReference type="Proteomes" id="UP000252519"/>
    </source>
</evidence>
<comment type="caution">
    <text evidence="2">The sequence shown here is derived from an EMBL/GenBank/DDBJ whole genome shotgun (WGS) entry which is preliminary data.</text>
</comment>
<name>A0A368H8Z0_ANCCA</name>
<evidence type="ECO:0000313" key="2">
    <source>
        <dbReference type="EMBL" id="RCN52089.1"/>
    </source>
</evidence>
<reference evidence="2 3" key="1">
    <citation type="submission" date="2014-10" db="EMBL/GenBank/DDBJ databases">
        <title>Draft genome of the hookworm Ancylostoma caninum.</title>
        <authorList>
            <person name="Mitreva M."/>
        </authorList>
    </citation>
    <scope>NUCLEOTIDE SEQUENCE [LARGE SCALE GENOMIC DNA]</scope>
    <source>
        <strain evidence="2 3">Baltimore</strain>
    </source>
</reference>
<proteinExistence type="predicted"/>
<feature type="region of interest" description="Disordered" evidence="1">
    <location>
        <begin position="1"/>
        <end position="38"/>
    </location>
</feature>
<organism evidence="2 3">
    <name type="scientific">Ancylostoma caninum</name>
    <name type="common">Dog hookworm</name>
    <dbReference type="NCBI Taxonomy" id="29170"/>
    <lineage>
        <taxon>Eukaryota</taxon>
        <taxon>Metazoa</taxon>
        <taxon>Ecdysozoa</taxon>
        <taxon>Nematoda</taxon>
        <taxon>Chromadorea</taxon>
        <taxon>Rhabditida</taxon>
        <taxon>Rhabditina</taxon>
        <taxon>Rhabditomorpha</taxon>
        <taxon>Strongyloidea</taxon>
        <taxon>Ancylostomatidae</taxon>
        <taxon>Ancylostomatinae</taxon>
        <taxon>Ancylostoma</taxon>
    </lineage>
</organism>
<keyword evidence="3" id="KW-1185">Reference proteome</keyword>
<accession>A0A368H8Z0</accession>
<sequence length="74" mass="8296">MFAGKNVFPNIGTERQKRRPSQHGLQQPESSSDEFSYRVTSTASSVDILRKEDATVNRLSVIIAYNICYSSLLS</sequence>
<protein>
    <submittedName>
        <fullName evidence="2">Uncharacterized protein</fullName>
    </submittedName>
</protein>
<dbReference type="AlphaFoldDB" id="A0A368H8Z0"/>